<evidence type="ECO:0000313" key="2">
    <source>
        <dbReference type="EMBL" id="EFX66704.1"/>
    </source>
</evidence>
<feature type="chain" id="PRO_5003241902" description="Secreted protein" evidence="1">
    <location>
        <begin position="18"/>
        <end position="153"/>
    </location>
</feature>
<organism evidence="2 3">
    <name type="scientific">Daphnia pulex</name>
    <name type="common">Water flea</name>
    <dbReference type="NCBI Taxonomy" id="6669"/>
    <lineage>
        <taxon>Eukaryota</taxon>
        <taxon>Metazoa</taxon>
        <taxon>Ecdysozoa</taxon>
        <taxon>Arthropoda</taxon>
        <taxon>Crustacea</taxon>
        <taxon>Branchiopoda</taxon>
        <taxon>Diplostraca</taxon>
        <taxon>Cladocera</taxon>
        <taxon>Anomopoda</taxon>
        <taxon>Daphniidae</taxon>
        <taxon>Daphnia</taxon>
    </lineage>
</organism>
<dbReference type="AlphaFoldDB" id="E9HNJ0"/>
<feature type="signal peptide" evidence="1">
    <location>
        <begin position="1"/>
        <end position="17"/>
    </location>
</feature>
<keyword evidence="1" id="KW-0732">Signal</keyword>
<keyword evidence="3" id="KW-1185">Reference proteome</keyword>
<dbReference type="InParanoid" id="E9HNJ0"/>
<protein>
    <recommendedName>
        <fullName evidence="4">Secreted protein</fullName>
    </recommendedName>
</protein>
<gene>
    <name evidence="2" type="ORF">DAPPUDRAFT_116101</name>
</gene>
<dbReference type="Proteomes" id="UP000000305">
    <property type="component" value="Unassembled WGS sequence"/>
</dbReference>
<proteinExistence type="predicted"/>
<accession>E9HNJ0</accession>
<sequence length="153" mass="16537">MAFISLIDLALCPSCVCVWLPPTTHCTRKDSIHSVRGHTDGRNRCSQLSCLFLLSSSCVGQSSLQPKITAAAAAMADDDSTSVRVAVRSKNKQSGTHRLSVKKARGPLPFRLPQRAEVVLSNGFHDNTPTPGVRVTSVIDLSFCPLFHHPPCT</sequence>
<evidence type="ECO:0000256" key="1">
    <source>
        <dbReference type="SAM" id="SignalP"/>
    </source>
</evidence>
<dbReference type="KEGG" id="dpx:DAPPUDRAFT_116101"/>
<name>E9HNJ0_DAPPU</name>
<evidence type="ECO:0008006" key="4">
    <source>
        <dbReference type="Google" id="ProtNLM"/>
    </source>
</evidence>
<evidence type="ECO:0000313" key="3">
    <source>
        <dbReference type="Proteomes" id="UP000000305"/>
    </source>
</evidence>
<reference evidence="2 3" key="1">
    <citation type="journal article" date="2011" name="Science">
        <title>The ecoresponsive genome of Daphnia pulex.</title>
        <authorList>
            <person name="Colbourne J.K."/>
            <person name="Pfrender M.E."/>
            <person name="Gilbert D."/>
            <person name="Thomas W.K."/>
            <person name="Tucker A."/>
            <person name="Oakley T.H."/>
            <person name="Tokishita S."/>
            <person name="Aerts A."/>
            <person name="Arnold G.J."/>
            <person name="Basu M.K."/>
            <person name="Bauer D.J."/>
            <person name="Caceres C.E."/>
            <person name="Carmel L."/>
            <person name="Casola C."/>
            <person name="Choi J.H."/>
            <person name="Detter J.C."/>
            <person name="Dong Q."/>
            <person name="Dusheyko S."/>
            <person name="Eads B.D."/>
            <person name="Frohlich T."/>
            <person name="Geiler-Samerotte K.A."/>
            <person name="Gerlach D."/>
            <person name="Hatcher P."/>
            <person name="Jogdeo S."/>
            <person name="Krijgsveld J."/>
            <person name="Kriventseva E.V."/>
            <person name="Kultz D."/>
            <person name="Laforsch C."/>
            <person name="Lindquist E."/>
            <person name="Lopez J."/>
            <person name="Manak J.R."/>
            <person name="Muller J."/>
            <person name="Pangilinan J."/>
            <person name="Patwardhan R.P."/>
            <person name="Pitluck S."/>
            <person name="Pritham E.J."/>
            <person name="Rechtsteiner A."/>
            <person name="Rho M."/>
            <person name="Rogozin I.B."/>
            <person name="Sakarya O."/>
            <person name="Salamov A."/>
            <person name="Schaack S."/>
            <person name="Shapiro H."/>
            <person name="Shiga Y."/>
            <person name="Skalitzky C."/>
            <person name="Smith Z."/>
            <person name="Souvorov A."/>
            <person name="Sung W."/>
            <person name="Tang Z."/>
            <person name="Tsuchiya D."/>
            <person name="Tu H."/>
            <person name="Vos H."/>
            <person name="Wang M."/>
            <person name="Wolf Y.I."/>
            <person name="Yamagata H."/>
            <person name="Yamada T."/>
            <person name="Ye Y."/>
            <person name="Shaw J.R."/>
            <person name="Andrews J."/>
            <person name="Crease T.J."/>
            <person name="Tang H."/>
            <person name="Lucas S.M."/>
            <person name="Robertson H.M."/>
            <person name="Bork P."/>
            <person name="Koonin E.V."/>
            <person name="Zdobnov E.M."/>
            <person name="Grigoriev I.V."/>
            <person name="Lynch M."/>
            <person name="Boore J.L."/>
        </authorList>
    </citation>
    <scope>NUCLEOTIDE SEQUENCE [LARGE SCALE GENOMIC DNA]</scope>
</reference>
<dbReference type="EMBL" id="GL732696">
    <property type="protein sequence ID" value="EFX66704.1"/>
    <property type="molecule type" value="Genomic_DNA"/>
</dbReference>
<dbReference type="HOGENOM" id="CLU_1715094_0_0_1"/>